<evidence type="ECO:0000256" key="3">
    <source>
        <dbReference type="ARBA" id="ARBA00022989"/>
    </source>
</evidence>
<dbReference type="Proteomes" id="UP000321832">
    <property type="component" value="Unassembled WGS sequence"/>
</dbReference>
<evidence type="ECO:0000259" key="6">
    <source>
        <dbReference type="Pfam" id="PF04138"/>
    </source>
</evidence>
<evidence type="ECO:0000256" key="4">
    <source>
        <dbReference type="ARBA" id="ARBA00023136"/>
    </source>
</evidence>
<feature type="domain" description="GtrA/DPMS transmembrane" evidence="6">
    <location>
        <begin position="32"/>
        <end position="87"/>
    </location>
</feature>
<evidence type="ECO:0000256" key="1">
    <source>
        <dbReference type="ARBA" id="ARBA00004141"/>
    </source>
</evidence>
<evidence type="ECO:0000313" key="7">
    <source>
        <dbReference type="EMBL" id="TXC66730.1"/>
    </source>
</evidence>
<name>A0A5C6U2C2_9BURK</name>
<organism evidence="7 8">
    <name type="scientific">Piscinibacter aquaticus</name>
    <dbReference type="NCBI Taxonomy" id="392597"/>
    <lineage>
        <taxon>Bacteria</taxon>
        <taxon>Pseudomonadati</taxon>
        <taxon>Pseudomonadota</taxon>
        <taxon>Betaproteobacteria</taxon>
        <taxon>Burkholderiales</taxon>
        <taxon>Sphaerotilaceae</taxon>
        <taxon>Piscinibacter</taxon>
    </lineage>
</organism>
<evidence type="ECO:0000256" key="5">
    <source>
        <dbReference type="SAM" id="Phobius"/>
    </source>
</evidence>
<comment type="subcellular location">
    <subcellularLocation>
        <location evidence="1">Membrane</location>
        <topology evidence="1">Multi-pass membrane protein</topology>
    </subcellularLocation>
</comment>
<keyword evidence="3 5" id="KW-1133">Transmembrane helix</keyword>
<protein>
    <recommendedName>
        <fullName evidence="6">GtrA/DPMS transmembrane domain-containing protein</fullName>
    </recommendedName>
</protein>
<dbReference type="GO" id="GO:0016020">
    <property type="term" value="C:membrane"/>
    <property type="evidence" value="ECO:0007669"/>
    <property type="project" value="UniProtKB-SubCell"/>
</dbReference>
<feature type="transmembrane region" description="Helical" evidence="5">
    <location>
        <begin position="68"/>
        <end position="91"/>
    </location>
</feature>
<sequence length="119" mass="12553">MPRSVGWPPRCTTRCWPCWSSAGAGPPGKPRALAAMVGAQVAYAGNRAFTFAHRGAVLRSWPRFQLTALAGAAFGMVLVAASQVLGAHYFAGRAGHRPVDAADLRHQPALDLPPRPDPG</sequence>
<keyword evidence="4 5" id="KW-0472">Membrane</keyword>
<accession>A0A5C6U2C2</accession>
<reference evidence="7 8" key="1">
    <citation type="submission" date="2019-08" db="EMBL/GenBank/DDBJ databases">
        <authorList>
            <person name="Khan S.A."/>
            <person name="Jeon C.O."/>
            <person name="Jeong S.E."/>
        </authorList>
    </citation>
    <scope>NUCLEOTIDE SEQUENCE [LARGE SCALE GENOMIC DNA]</scope>
    <source>
        <strain evidence="8">IMCC1728</strain>
    </source>
</reference>
<dbReference type="GO" id="GO:0000271">
    <property type="term" value="P:polysaccharide biosynthetic process"/>
    <property type="evidence" value="ECO:0007669"/>
    <property type="project" value="InterPro"/>
</dbReference>
<evidence type="ECO:0000313" key="8">
    <source>
        <dbReference type="Proteomes" id="UP000321832"/>
    </source>
</evidence>
<keyword evidence="8" id="KW-1185">Reference proteome</keyword>
<comment type="caution">
    <text evidence="7">The sequence shown here is derived from an EMBL/GenBank/DDBJ whole genome shotgun (WGS) entry which is preliminary data.</text>
</comment>
<keyword evidence="2 5" id="KW-0812">Transmembrane</keyword>
<gene>
    <name evidence="7" type="ORF">FSC37_15720</name>
</gene>
<dbReference type="Pfam" id="PF04138">
    <property type="entry name" value="GtrA_DPMS_TM"/>
    <property type="match status" value="1"/>
</dbReference>
<evidence type="ECO:0000256" key="2">
    <source>
        <dbReference type="ARBA" id="ARBA00022692"/>
    </source>
</evidence>
<dbReference type="AlphaFoldDB" id="A0A5C6U2C2"/>
<proteinExistence type="predicted"/>
<dbReference type="EMBL" id="VOPW01000001">
    <property type="protein sequence ID" value="TXC66730.1"/>
    <property type="molecule type" value="Genomic_DNA"/>
</dbReference>
<dbReference type="InterPro" id="IPR007267">
    <property type="entry name" value="GtrA_DPMS_TM"/>
</dbReference>